<accession>A0A7S4JYZ2</accession>
<dbReference type="Gene3D" id="3.40.50.300">
    <property type="entry name" value="P-loop containing nucleotide triphosphate hydrolases"/>
    <property type="match status" value="1"/>
</dbReference>
<evidence type="ECO:0008006" key="3">
    <source>
        <dbReference type="Google" id="ProtNLM"/>
    </source>
</evidence>
<evidence type="ECO:0000256" key="1">
    <source>
        <dbReference type="SAM" id="SignalP"/>
    </source>
</evidence>
<sequence length="367" mass="41963">MVPLVQGRAFASLLMKRPLLFLFLLTSPILLLCKKDGEYKLRTIYHNAERPPDISHSPLDENFHFPSSYLFPDRNDSKTYIRNVGKLISSYALWDTRKSYVDGKRVAHRPSYGCSLRSFSPWFSNAPSTSLSMCRISTVLVYSEQHSGTTLLTSSLDNIPSVSYMHGLFCCQTCTNETVGITTYAQLACAYQLHRVGISRLVILLQHHQFWQHLFSEAADYPAQNHLPVIILKRYNFLAHYYAGGGLGGSGGTGIKVHREVLKSLPSMEKKYRDKFDKMYCALKERGVRVMMITYEELANQREKTMNQVNDFMGMEAWKGSSEIHHVPLSERIENLQEVTDYLKNKNPEYLCLVYENCPYPEPPTCG</sequence>
<proteinExistence type="predicted"/>
<feature type="signal peptide" evidence="1">
    <location>
        <begin position="1"/>
        <end position="33"/>
    </location>
</feature>
<reference evidence="2" key="1">
    <citation type="submission" date="2021-01" db="EMBL/GenBank/DDBJ databases">
        <authorList>
            <person name="Corre E."/>
            <person name="Pelletier E."/>
            <person name="Niang G."/>
            <person name="Scheremetjew M."/>
            <person name="Finn R."/>
            <person name="Kale V."/>
            <person name="Holt S."/>
            <person name="Cochrane G."/>
            <person name="Meng A."/>
            <person name="Brown T."/>
            <person name="Cohen L."/>
        </authorList>
    </citation>
    <scope>NUCLEOTIDE SEQUENCE</scope>
    <source>
        <strain evidence="2">SoJaBio B1-5/56/2</strain>
    </source>
</reference>
<dbReference type="SUPFAM" id="SSF52540">
    <property type="entry name" value="P-loop containing nucleoside triphosphate hydrolases"/>
    <property type="match status" value="1"/>
</dbReference>
<organism evidence="2">
    <name type="scientific">Paramoeba aestuarina</name>
    <dbReference type="NCBI Taxonomy" id="180227"/>
    <lineage>
        <taxon>Eukaryota</taxon>
        <taxon>Amoebozoa</taxon>
        <taxon>Discosea</taxon>
        <taxon>Flabellinia</taxon>
        <taxon>Dactylopodida</taxon>
        <taxon>Paramoebidae</taxon>
        <taxon>Paramoeba</taxon>
    </lineage>
</organism>
<dbReference type="EMBL" id="HBKR01004411">
    <property type="protein sequence ID" value="CAE2277822.1"/>
    <property type="molecule type" value="Transcribed_RNA"/>
</dbReference>
<protein>
    <recommendedName>
        <fullName evidence="3">Protein-tyrosine sulfotransferase</fullName>
    </recommendedName>
</protein>
<gene>
    <name evidence="2" type="ORF">NAES01612_LOCUS2963</name>
</gene>
<dbReference type="InterPro" id="IPR027417">
    <property type="entry name" value="P-loop_NTPase"/>
</dbReference>
<evidence type="ECO:0000313" key="2">
    <source>
        <dbReference type="EMBL" id="CAE2277822.1"/>
    </source>
</evidence>
<feature type="chain" id="PRO_5031229053" description="Protein-tyrosine sulfotransferase" evidence="1">
    <location>
        <begin position="34"/>
        <end position="367"/>
    </location>
</feature>
<name>A0A7S4JYZ2_9EUKA</name>
<dbReference type="AlphaFoldDB" id="A0A7S4JYZ2"/>
<keyword evidence="1" id="KW-0732">Signal</keyword>